<dbReference type="EMBL" id="BX248354">
    <property type="protein sequence ID" value="CAE48531.1"/>
    <property type="molecule type" value="Genomic_DNA"/>
</dbReference>
<dbReference type="InterPro" id="IPR017853">
    <property type="entry name" value="GH"/>
</dbReference>
<evidence type="ECO:0000313" key="2">
    <source>
        <dbReference type="Proteomes" id="UP000002198"/>
    </source>
</evidence>
<proteinExistence type="predicted"/>
<protein>
    <submittedName>
        <fullName evidence="1">Uncharacterized protein</fullName>
    </submittedName>
</protein>
<name>Q6NKJ8_CORDI</name>
<dbReference type="Proteomes" id="UP000002198">
    <property type="component" value="Chromosome"/>
</dbReference>
<dbReference type="STRING" id="257309.DIP0020"/>
<reference evidence="1 2" key="1">
    <citation type="journal article" date="2003" name="Nucleic Acids Res.">
        <title>The complete genome sequence and analysis of Corynebacterium diphtheriae NCTC13129.</title>
        <authorList>
            <person name="Cerdeno-Tarraga A.M."/>
            <person name="Efstratiou A."/>
            <person name="Dover L.G."/>
            <person name="Holden M.T.G."/>
            <person name="Pallen M."/>
            <person name="Bentley S.D."/>
            <person name="Besra G.S."/>
            <person name="Churcher C."/>
            <person name="James K.D."/>
            <person name="De Zoysa A."/>
            <person name="Chillingworth T."/>
            <person name="Cronin A."/>
            <person name="Dowd L."/>
            <person name="Feltwell T."/>
            <person name="Hamlin N."/>
            <person name="Holroyd S."/>
            <person name="Jagels K."/>
            <person name="Moule S."/>
            <person name="Quail M.A."/>
            <person name="Rabbinowitsch E."/>
            <person name="Rutherford K."/>
            <person name="Thomson N.R."/>
            <person name="Unwin L."/>
            <person name="Whitehead S."/>
            <person name="Barrell B.G.Parkhill.J."/>
        </authorList>
    </citation>
    <scope>NUCLEOTIDE SEQUENCE [LARGE SCALE GENOMIC DNA]</scope>
    <source>
        <strain evidence="2">ATCC 700971 / NCTC 13129 / Biotype gravis</strain>
    </source>
</reference>
<dbReference type="AlphaFoldDB" id="Q6NKJ8"/>
<sequence length="76" mass="8440">MNPITHSDTRAWDPTTIMWQVYPLGFAGVPVREPVDPAPRLGTAEDWQSLVAACDERGIAVILNSVFSHVADVMRY</sequence>
<keyword evidence="2" id="KW-1185">Reference proteome</keyword>
<dbReference type="Gene3D" id="3.20.20.80">
    <property type="entry name" value="Glycosidases"/>
    <property type="match status" value="1"/>
</dbReference>
<evidence type="ECO:0000313" key="1">
    <source>
        <dbReference type="EMBL" id="CAE48531.1"/>
    </source>
</evidence>
<dbReference type="HOGENOM" id="CLU_198863_0_0_11"/>
<accession>Q6NKJ8</accession>
<organism evidence="1 2">
    <name type="scientific">Corynebacterium diphtheriae (strain ATCC 700971 / NCTC 13129 / Biotype gravis)</name>
    <dbReference type="NCBI Taxonomy" id="257309"/>
    <lineage>
        <taxon>Bacteria</taxon>
        <taxon>Bacillati</taxon>
        <taxon>Actinomycetota</taxon>
        <taxon>Actinomycetes</taxon>
        <taxon>Mycobacteriales</taxon>
        <taxon>Corynebacteriaceae</taxon>
        <taxon>Corynebacterium</taxon>
    </lineage>
</organism>
<gene>
    <name evidence="1" type="ordered locus">DIP0020</name>
</gene>
<dbReference type="KEGG" id="cdi:DIP0020"/>
<dbReference type="GO" id="GO:0005975">
    <property type="term" value="P:carbohydrate metabolic process"/>
    <property type="evidence" value="ECO:0007669"/>
    <property type="project" value="InterPro"/>
</dbReference>
<dbReference type="SUPFAM" id="SSF51445">
    <property type="entry name" value="(Trans)glycosidases"/>
    <property type="match status" value="1"/>
</dbReference>
<dbReference type="RefSeq" id="WP_010933953.1">
    <property type="nucleotide sequence ID" value="NC_002935.2"/>
</dbReference>